<reference evidence="1 2" key="1">
    <citation type="journal article" date="2021" name="Comput. Struct. Biotechnol. J.">
        <title>De novo genome assembly of the potent medicinal plant Rehmannia glutinosa using nanopore technology.</title>
        <authorList>
            <person name="Ma L."/>
            <person name="Dong C."/>
            <person name="Song C."/>
            <person name="Wang X."/>
            <person name="Zheng X."/>
            <person name="Niu Y."/>
            <person name="Chen S."/>
            <person name="Feng W."/>
        </authorList>
    </citation>
    <scope>NUCLEOTIDE SEQUENCE [LARGE SCALE GENOMIC DNA]</scope>
    <source>
        <strain evidence="1">DH-2019</strain>
    </source>
</reference>
<organism evidence="1 2">
    <name type="scientific">Rehmannia glutinosa</name>
    <name type="common">Chinese foxglove</name>
    <dbReference type="NCBI Taxonomy" id="99300"/>
    <lineage>
        <taxon>Eukaryota</taxon>
        <taxon>Viridiplantae</taxon>
        <taxon>Streptophyta</taxon>
        <taxon>Embryophyta</taxon>
        <taxon>Tracheophyta</taxon>
        <taxon>Spermatophyta</taxon>
        <taxon>Magnoliopsida</taxon>
        <taxon>eudicotyledons</taxon>
        <taxon>Gunneridae</taxon>
        <taxon>Pentapetalae</taxon>
        <taxon>asterids</taxon>
        <taxon>lamiids</taxon>
        <taxon>Lamiales</taxon>
        <taxon>Orobanchaceae</taxon>
        <taxon>Rehmannieae</taxon>
        <taxon>Rehmannia</taxon>
    </lineage>
</organism>
<sequence length="146" mass="16366">MAVISLCENNGDKENVSISPSAHPAISYSPAPFNKKRKLTMPLEDITNLLYPERVPSLQESALVFNTSSLCLRVSLDYQVKNRSKRVCTSTLRNAIIVARPVKPITLSRRALEAQFRTEKMNQTYHELPDRVAPGGPDGHHHLGRF</sequence>
<dbReference type="EMBL" id="JABTTQ020000009">
    <property type="protein sequence ID" value="KAK6149991.1"/>
    <property type="molecule type" value="Genomic_DNA"/>
</dbReference>
<gene>
    <name evidence="1" type="ORF">DH2020_017516</name>
</gene>
<protein>
    <submittedName>
        <fullName evidence="1">Uncharacterized protein</fullName>
    </submittedName>
</protein>
<accession>A0ABR0WRQ9</accession>
<evidence type="ECO:0000313" key="2">
    <source>
        <dbReference type="Proteomes" id="UP001318860"/>
    </source>
</evidence>
<proteinExistence type="predicted"/>
<evidence type="ECO:0000313" key="1">
    <source>
        <dbReference type="EMBL" id="KAK6149991.1"/>
    </source>
</evidence>
<name>A0ABR0WRQ9_REHGL</name>
<dbReference type="Proteomes" id="UP001318860">
    <property type="component" value="Unassembled WGS sequence"/>
</dbReference>
<keyword evidence="2" id="KW-1185">Reference proteome</keyword>
<comment type="caution">
    <text evidence="1">The sequence shown here is derived from an EMBL/GenBank/DDBJ whole genome shotgun (WGS) entry which is preliminary data.</text>
</comment>